<reference evidence="1 2" key="1">
    <citation type="journal article" date="2016" name="Nat. Commun.">
        <title>Thousands of microbial genomes shed light on interconnected biogeochemical processes in an aquifer system.</title>
        <authorList>
            <person name="Anantharaman K."/>
            <person name="Brown C.T."/>
            <person name="Hug L.A."/>
            <person name="Sharon I."/>
            <person name="Castelle C.J."/>
            <person name="Probst A.J."/>
            <person name="Thomas B.C."/>
            <person name="Singh A."/>
            <person name="Wilkins M.J."/>
            <person name="Karaoz U."/>
            <person name="Brodie E.L."/>
            <person name="Williams K.H."/>
            <person name="Hubbard S.S."/>
            <person name="Banfield J.F."/>
        </authorList>
    </citation>
    <scope>NUCLEOTIDE SEQUENCE [LARGE SCALE GENOMIC DNA]</scope>
</reference>
<evidence type="ECO:0000313" key="1">
    <source>
        <dbReference type="EMBL" id="OGI81288.1"/>
    </source>
</evidence>
<protein>
    <submittedName>
        <fullName evidence="1">Uncharacterized protein</fullName>
    </submittedName>
</protein>
<proteinExistence type="predicted"/>
<accession>A0A1F6WH97</accession>
<name>A0A1F6WH97_9BACT</name>
<dbReference type="EMBL" id="MFUH01000034">
    <property type="protein sequence ID" value="OGI81288.1"/>
    <property type="molecule type" value="Genomic_DNA"/>
</dbReference>
<evidence type="ECO:0000313" key="2">
    <source>
        <dbReference type="Proteomes" id="UP000179880"/>
    </source>
</evidence>
<sequence>MIVWVVIFTVSVAGAAGMLAWRYWQIKKQPENNNESHPGYPHWDWNFSVLHGRIYPYLKNYGHEIIVLSLKVWIHGAHEIKKQKEKIIPKLQTRFRKIFKHHAYIEGGNQPVSKFLDSLNNYKKRLQKIKDKIKEDLN</sequence>
<organism evidence="1 2">
    <name type="scientific">Candidatus Nomurabacteria bacterium RIFCSPHIGHO2_02_FULL_42_24</name>
    <dbReference type="NCBI Taxonomy" id="1801757"/>
    <lineage>
        <taxon>Bacteria</taxon>
        <taxon>Candidatus Nomuraibacteriota</taxon>
    </lineage>
</organism>
<gene>
    <name evidence="1" type="ORF">A3B93_02070</name>
</gene>
<comment type="caution">
    <text evidence="1">The sequence shown here is derived from an EMBL/GenBank/DDBJ whole genome shotgun (WGS) entry which is preliminary data.</text>
</comment>
<dbReference type="Proteomes" id="UP000179880">
    <property type="component" value="Unassembled WGS sequence"/>
</dbReference>
<dbReference type="AlphaFoldDB" id="A0A1F6WH97"/>